<feature type="region of interest" description="Disordered" evidence="2">
    <location>
        <begin position="554"/>
        <end position="599"/>
    </location>
</feature>
<reference evidence="3 4" key="1">
    <citation type="journal article" date="2018" name="Plant J.">
        <title>Genome sequences of Chlorella sorokiniana UTEX 1602 and Micractinium conductrix SAG 241.80: implications to maltose excretion by a green alga.</title>
        <authorList>
            <person name="Arriola M.B."/>
            <person name="Velmurugan N."/>
            <person name="Zhang Y."/>
            <person name="Plunkett M.H."/>
            <person name="Hondzo H."/>
            <person name="Barney B.M."/>
        </authorList>
    </citation>
    <scope>NUCLEOTIDE SEQUENCE [LARGE SCALE GENOMIC DNA]</scope>
    <source>
        <strain evidence="3 4">SAG 241.80</strain>
    </source>
</reference>
<comment type="caution">
    <text evidence="3">The sequence shown here is derived from an EMBL/GenBank/DDBJ whole genome shotgun (WGS) entry which is preliminary data.</text>
</comment>
<feature type="compositionally biased region" description="Low complexity" evidence="2">
    <location>
        <begin position="566"/>
        <end position="584"/>
    </location>
</feature>
<accession>A0A2P6VM72</accession>
<feature type="compositionally biased region" description="Acidic residues" evidence="2">
    <location>
        <begin position="34"/>
        <end position="46"/>
    </location>
</feature>
<feature type="compositionally biased region" description="Basic and acidic residues" evidence="2">
    <location>
        <begin position="270"/>
        <end position="280"/>
    </location>
</feature>
<feature type="region of interest" description="Disordered" evidence="2">
    <location>
        <begin position="161"/>
        <end position="216"/>
    </location>
</feature>
<sequence>MASKRPRREARAPDRLGDLRDVDAAFADLGEPLSETESEEELEEEQQALRGGGRGRGKAPRHAAPASRATTAEQLSNLLVAAPPLVDLLIEEDAVRCVTLVARDAANLQRALGAGVDLAPIWSALATRVRQKKLSADAVAAAAAAAVAAAYAATGGDVAMQEQGDAGQPSGGGDADAVQAAGGSGPAPAAAPTQRALRARRRGKAAAPPPPPSDLEVVQAAGVEPHLGRWNAARIWQLDARAAAWRKHGDEAGLEAFKRVQQGRTQQRQETSEKRREQRREERQELLALRVAEEGLPASMLDAHFDREYFELAYWLLGYSWTQPLEDLLAPIISRHCVQAAKEERTRRLDESLAAEGLGAFKRDWRYRCYIASGELDGLEVLLGTARRQVAALQARFDRARELDERLEAAGLPLGSETWEMCKWIDLGEGDVEALVAALRARTDRELELAELLAVYGLSYKQHTSVCTDFIHGKLPPETGAQEVVQGLLDGLAADHARAADRLAALLAGLEAERLPPTLLDDYTARAYLRNSSISLTHTVATLRTSAYHSAGLRAPPPGRQWLGEAGSAGVRSRQGGASSVGGAADDGGGAVEGGDEWL</sequence>
<feature type="region of interest" description="Disordered" evidence="2">
    <location>
        <begin position="1"/>
        <end position="67"/>
    </location>
</feature>
<feature type="compositionally biased region" description="Basic and acidic residues" evidence="2">
    <location>
        <begin position="9"/>
        <end position="23"/>
    </location>
</feature>
<evidence type="ECO:0000256" key="1">
    <source>
        <dbReference type="SAM" id="Coils"/>
    </source>
</evidence>
<dbReference type="Proteomes" id="UP000239649">
    <property type="component" value="Unassembled WGS sequence"/>
</dbReference>
<keyword evidence="4" id="KW-1185">Reference proteome</keyword>
<dbReference type="OrthoDB" id="515751at2759"/>
<keyword evidence="1" id="KW-0175">Coiled coil</keyword>
<evidence type="ECO:0000313" key="3">
    <source>
        <dbReference type="EMBL" id="PSC75183.1"/>
    </source>
</evidence>
<name>A0A2P6VM72_9CHLO</name>
<feature type="compositionally biased region" description="Low complexity" evidence="2">
    <location>
        <begin position="175"/>
        <end position="196"/>
    </location>
</feature>
<gene>
    <name evidence="3" type="ORF">C2E20_1857</name>
</gene>
<proteinExistence type="predicted"/>
<evidence type="ECO:0000313" key="4">
    <source>
        <dbReference type="Proteomes" id="UP000239649"/>
    </source>
</evidence>
<evidence type="ECO:0000256" key="2">
    <source>
        <dbReference type="SAM" id="MobiDB-lite"/>
    </source>
</evidence>
<protein>
    <submittedName>
        <fullName evidence="3">Uncharacterized protein</fullName>
    </submittedName>
</protein>
<feature type="region of interest" description="Disordered" evidence="2">
    <location>
        <begin position="259"/>
        <end position="280"/>
    </location>
</feature>
<dbReference type="EMBL" id="LHPF02000003">
    <property type="protein sequence ID" value="PSC75183.1"/>
    <property type="molecule type" value="Genomic_DNA"/>
</dbReference>
<organism evidence="3 4">
    <name type="scientific">Micractinium conductrix</name>
    <dbReference type="NCBI Taxonomy" id="554055"/>
    <lineage>
        <taxon>Eukaryota</taxon>
        <taxon>Viridiplantae</taxon>
        <taxon>Chlorophyta</taxon>
        <taxon>core chlorophytes</taxon>
        <taxon>Trebouxiophyceae</taxon>
        <taxon>Chlorellales</taxon>
        <taxon>Chlorellaceae</taxon>
        <taxon>Chlorella clade</taxon>
        <taxon>Micractinium</taxon>
    </lineage>
</organism>
<dbReference type="AlphaFoldDB" id="A0A2P6VM72"/>
<feature type="coiled-coil region" evidence="1">
    <location>
        <begin position="376"/>
        <end position="410"/>
    </location>
</feature>